<dbReference type="GO" id="GO:0050661">
    <property type="term" value="F:NADP binding"/>
    <property type="evidence" value="ECO:0007669"/>
    <property type="project" value="InterPro"/>
</dbReference>
<evidence type="ECO:0000256" key="2">
    <source>
        <dbReference type="ARBA" id="ARBA00010139"/>
    </source>
</evidence>
<dbReference type="InterPro" id="IPR036188">
    <property type="entry name" value="FAD/NAD-bd_sf"/>
</dbReference>
<evidence type="ECO:0000256" key="5">
    <source>
        <dbReference type="ARBA" id="ARBA00022857"/>
    </source>
</evidence>
<keyword evidence="9" id="KW-1185">Reference proteome</keyword>
<comment type="similarity">
    <text evidence="2">Belongs to the FAD-binding monooxygenase family.</text>
</comment>
<keyword evidence="3" id="KW-0285">Flavoprotein</keyword>
<keyword evidence="6" id="KW-0560">Oxidoreductase</keyword>
<protein>
    <submittedName>
        <fullName evidence="8">Cyclohexanone monooxygenase</fullName>
    </submittedName>
</protein>
<dbReference type="PANTHER" id="PTHR43098:SF3">
    <property type="entry name" value="L-ORNITHINE N(5)-MONOOXYGENASE-RELATED"/>
    <property type="match status" value="1"/>
</dbReference>
<dbReference type="PANTHER" id="PTHR43098">
    <property type="entry name" value="L-ORNITHINE N(5)-MONOOXYGENASE-RELATED"/>
    <property type="match status" value="1"/>
</dbReference>
<dbReference type="Proteomes" id="UP001143463">
    <property type="component" value="Unassembled WGS sequence"/>
</dbReference>
<comment type="cofactor">
    <cofactor evidence="1">
        <name>FAD</name>
        <dbReference type="ChEBI" id="CHEBI:57692"/>
    </cofactor>
</comment>
<evidence type="ECO:0000313" key="8">
    <source>
        <dbReference type="EMBL" id="GLL10591.1"/>
    </source>
</evidence>
<dbReference type="SUPFAM" id="SSF51905">
    <property type="entry name" value="FAD/NAD(P)-binding domain"/>
    <property type="match status" value="2"/>
</dbReference>
<dbReference type="Gene3D" id="3.50.50.60">
    <property type="entry name" value="FAD/NAD(P)-binding domain"/>
    <property type="match status" value="2"/>
</dbReference>
<keyword evidence="5" id="KW-0521">NADP</keyword>
<accession>A0A9W6KYZ1</accession>
<evidence type="ECO:0000256" key="7">
    <source>
        <dbReference type="ARBA" id="ARBA00023033"/>
    </source>
</evidence>
<dbReference type="GO" id="GO:0004499">
    <property type="term" value="F:N,N-dimethylaniline monooxygenase activity"/>
    <property type="evidence" value="ECO:0007669"/>
    <property type="project" value="InterPro"/>
</dbReference>
<reference evidence="8" key="1">
    <citation type="journal article" date="2014" name="Int. J. Syst. Evol. Microbiol.">
        <title>Complete genome sequence of Corynebacterium casei LMG S-19264T (=DSM 44701T), isolated from a smear-ripened cheese.</title>
        <authorList>
            <consortium name="US DOE Joint Genome Institute (JGI-PGF)"/>
            <person name="Walter F."/>
            <person name="Albersmeier A."/>
            <person name="Kalinowski J."/>
            <person name="Ruckert C."/>
        </authorList>
    </citation>
    <scope>NUCLEOTIDE SEQUENCE</scope>
    <source>
        <strain evidence="8">VKM Ac-1069</strain>
    </source>
</reference>
<dbReference type="RefSeq" id="WP_037041044.1">
    <property type="nucleotide sequence ID" value="NZ_BAAAUZ010000002.1"/>
</dbReference>
<keyword evidence="7 8" id="KW-0503">Monooxygenase</keyword>
<evidence type="ECO:0000256" key="1">
    <source>
        <dbReference type="ARBA" id="ARBA00001974"/>
    </source>
</evidence>
<name>A0A9W6KYZ1_9PSEU</name>
<keyword evidence="4" id="KW-0274">FAD</keyword>
<evidence type="ECO:0000256" key="6">
    <source>
        <dbReference type="ARBA" id="ARBA00023002"/>
    </source>
</evidence>
<gene>
    <name evidence="8" type="ORF">GCM10017577_17310</name>
</gene>
<sequence>MSETDVVDVDVIVIGAGFAGMYALHRLRDELGLRVVGVERGTGVGGTWYWNRYPGARCDVESLWYSYSFSEELEQEWSWSERFATQPEILAYAEHVADRFDLRRDILFSTDVRRAEFDDASSTWTVHTADGRTLSARFLLTALGNLSAAQVPRFPGASEFAGRTFHTGAWPHEGVDFTGRRVAVIGTGSSGIQAIPHIAAEAAHLFVLQRTPAFSVPARNRPLAEEELADVKRRYRELRALIHESPAGLPVPPSTLKALELSPAEARSALEERWARGGGWIASTFADNLLSEEANAVTADFVRERIRELVHDPETAESLIPRDYPIGAKRICVDTDYYATFNRDDVTLVDVRRTPIERIIPAGVVVGGREYQVDDLVFATGYDAFTGPLDKIDIIGSGGMCLRDKWSEGPITYLGIATAGFPNLLILTGPGSPSVLANAMPVIEQHVEWACALVDHARRHGLHRVEAQPAAEAEWTAHVGEIASRTILMKAASWYLGANVPGKPRVFVPYAGGLTHYRDICDGVAADGYRGFTLTGGEDAAVA</sequence>
<organism evidence="8 9">
    <name type="scientific">Pseudonocardia halophobica</name>
    <dbReference type="NCBI Taxonomy" id="29401"/>
    <lineage>
        <taxon>Bacteria</taxon>
        <taxon>Bacillati</taxon>
        <taxon>Actinomycetota</taxon>
        <taxon>Actinomycetes</taxon>
        <taxon>Pseudonocardiales</taxon>
        <taxon>Pseudonocardiaceae</taxon>
        <taxon>Pseudonocardia</taxon>
    </lineage>
</organism>
<dbReference type="Pfam" id="PF00743">
    <property type="entry name" value="FMO-like"/>
    <property type="match status" value="1"/>
</dbReference>
<reference evidence="8" key="2">
    <citation type="submission" date="2023-01" db="EMBL/GenBank/DDBJ databases">
        <authorList>
            <person name="Sun Q."/>
            <person name="Evtushenko L."/>
        </authorList>
    </citation>
    <scope>NUCLEOTIDE SEQUENCE</scope>
    <source>
        <strain evidence="8">VKM Ac-1069</strain>
    </source>
</reference>
<dbReference type="InterPro" id="IPR020946">
    <property type="entry name" value="Flavin_mOase-like"/>
</dbReference>
<evidence type="ECO:0000313" key="9">
    <source>
        <dbReference type="Proteomes" id="UP001143463"/>
    </source>
</evidence>
<evidence type="ECO:0000256" key="3">
    <source>
        <dbReference type="ARBA" id="ARBA00022630"/>
    </source>
</evidence>
<evidence type="ECO:0000256" key="4">
    <source>
        <dbReference type="ARBA" id="ARBA00022827"/>
    </source>
</evidence>
<dbReference type="GO" id="GO:0050660">
    <property type="term" value="F:flavin adenine dinucleotide binding"/>
    <property type="evidence" value="ECO:0007669"/>
    <property type="project" value="InterPro"/>
</dbReference>
<proteinExistence type="inferred from homology"/>
<dbReference type="EMBL" id="BSFQ01000005">
    <property type="protein sequence ID" value="GLL10591.1"/>
    <property type="molecule type" value="Genomic_DNA"/>
</dbReference>
<comment type="caution">
    <text evidence="8">The sequence shown here is derived from an EMBL/GenBank/DDBJ whole genome shotgun (WGS) entry which is preliminary data.</text>
</comment>
<dbReference type="AlphaFoldDB" id="A0A9W6KYZ1"/>
<dbReference type="InterPro" id="IPR050775">
    <property type="entry name" value="FAD-binding_Monooxygenases"/>
</dbReference>